<organism evidence="1 2">
    <name type="scientific">Saccharothrix xinjiangensis</name>
    <dbReference type="NCBI Taxonomy" id="204798"/>
    <lineage>
        <taxon>Bacteria</taxon>
        <taxon>Bacillati</taxon>
        <taxon>Actinomycetota</taxon>
        <taxon>Actinomycetes</taxon>
        <taxon>Pseudonocardiales</taxon>
        <taxon>Pseudonocardiaceae</taxon>
        <taxon>Saccharothrix</taxon>
    </lineage>
</organism>
<dbReference type="EMBL" id="JBHSJB010000007">
    <property type="protein sequence ID" value="MFC5053592.1"/>
    <property type="molecule type" value="Genomic_DNA"/>
</dbReference>
<sequence length="71" mass="7490">MADGPPPGDLPAILAALAQRAGGDVELDCEEVETYRNRHAVRLLAGKEPGSIRVVVQRTGRTDLPPATTIS</sequence>
<keyword evidence="2" id="KW-1185">Reference proteome</keyword>
<dbReference type="Proteomes" id="UP001595833">
    <property type="component" value="Unassembled WGS sequence"/>
</dbReference>
<reference evidence="2" key="1">
    <citation type="journal article" date="2019" name="Int. J. Syst. Evol. Microbiol.">
        <title>The Global Catalogue of Microorganisms (GCM) 10K type strain sequencing project: providing services to taxonomists for standard genome sequencing and annotation.</title>
        <authorList>
            <consortium name="The Broad Institute Genomics Platform"/>
            <consortium name="The Broad Institute Genome Sequencing Center for Infectious Disease"/>
            <person name="Wu L."/>
            <person name="Ma J."/>
        </authorList>
    </citation>
    <scope>NUCLEOTIDE SEQUENCE [LARGE SCALE GENOMIC DNA]</scope>
    <source>
        <strain evidence="2">KCTC 12848</strain>
    </source>
</reference>
<comment type="caution">
    <text evidence="1">The sequence shown here is derived from an EMBL/GenBank/DDBJ whole genome shotgun (WGS) entry which is preliminary data.</text>
</comment>
<evidence type="ECO:0000313" key="1">
    <source>
        <dbReference type="EMBL" id="MFC5053592.1"/>
    </source>
</evidence>
<evidence type="ECO:0000313" key="2">
    <source>
        <dbReference type="Proteomes" id="UP001595833"/>
    </source>
</evidence>
<dbReference type="RefSeq" id="WP_344036448.1">
    <property type="nucleotide sequence ID" value="NZ_BAAAKE010000005.1"/>
</dbReference>
<name>A0ABV9XVZ0_9PSEU</name>
<gene>
    <name evidence="1" type="ORF">ACFPFM_07455</name>
</gene>
<proteinExistence type="predicted"/>
<accession>A0ABV9XVZ0</accession>
<protein>
    <submittedName>
        <fullName evidence="1">Uncharacterized protein</fullName>
    </submittedName>
</protein>